<reference evidence="1" key="1">
    <citation type="submission" date="2023-05" db="EMBL/GenBank/DDBJ databases">
        <title>Whole genome sequence of Commensalibacter sp.</title>
        <authorList>
            <person name="Charoenyingcharoen P."/>
            <person name="Yukphan P."/>
        </authorList>
    </citation>
    <scope>NUCLEOTIDE SEQUENCE</scope>
    <source>
        <strain evidence="1">TBRC 16381</strain>
    </source>
</reference>
<proteinExistence type="predicted"/>
<dbReference type="RefSeq" id="WP_281447840.1">
    <property type="nucleotide sequence ID" value="NZ_JASBAO010000001.1"/>
</dbReference>
<gene>
    <name evidence="1" type="ORF">QJV27_04830</name>
</gene>
<dbReference type="Proteomes" id="UP001431634">
    <property type="component" value="Unassembled WGS sequence"/>
</dbReference>
<dbReference type="EMBL" id="JASBAO010000001">
    <property type="protein sequence ID" value="MDI2090715.1"/>
    <property type="molecule type" value="Genomic_DNA"/>
</dbReference>
<evidence type="ECO:0000313" key="1">
    <source>
        <dbReference type="EMBL" id="MDI2090715.1"/>
    </source>
</evidence>
<evidence type="ECO:0008006" key="3">
    <source>
        <dbReference type="Google" id="ProtNLM"/>
    </source>
</evidence>
<accession>A0ABT6Q142</accession>
<name>A0ABT6Q142_9PROT</name>
<protein>
    <recommendedName>
        <fullName evidence="3">Lipoprotein</fullName>
    </recommendedName>
</protein>
<comment type="caution">
    <text evidence="1">The sequence shown here is derived from an EMBL/GenBank/DDBJ whole genome shotgun (WGS) entry which is preliminary data.</text>
</comment>
<organism evidence="1 2">
    <name type="scientific">Commensalibacter oyaizuii</name>
    <dbReference type="NCBI Taxonomy" id="3043873"/>
    <lineage>
        <taxon>Bacteria</taxon>
        <taxon>Pseudomonadati</taxon>
        <taxon>Pseudomonadota</taxon>
        <taxon>Alphaproteobacteria</taxon>
        <taxon>Acetobacterales</taxon>
        <taxon>Acetobacteraceae</taxon>
    </lineage>
</organism>
<keyword evidence="2" id="KW-1185">Reference proteome</keyword>
<evidence type="ECO:0000313" key="2">
    <source>
        <dbReference type="Proteomes" id="UP001431634"/>
    </source>
</evidence>
<sequence length="205" mass="23212">MILSNALHKQTIKLLSISLGSSFFLWGCAEQVTYDFPPACPKVSVVPTASDYYEFADQKADISHLVTRASILGVEGSCIDDPKNASKEEKKNKKKHFQDKIDTTLSVTMQVQRGPAAQERHYRIPYFIATFRNGAIVEKKNLIATVDFPDNIDQTRIKSDKILFKIPATPARTPDGYELMVGFQLTPEQLSFNRNHFRSVQYTTY</sequence>